<protein>
    <submittedName>
        <fullName evidence="10">Cytochrome c oxidase accessory protein CcoG</fullName>
    </submittedName>
</protein>
<dbReference type="InterPro" id="IPR014116">
    <property type="entry name" value="Cyt_c_oxidase_cbb3_FixG"/>
</dbReference>
<evidence type="ECO:0000256" key="3">
    <source>
        <dbReference type="ARBA" id="ARBA00022723"/>
    </source>
</evidence>
<keyword evidence="5" id="KW-0408">Iron</keyword>
<feature type="transmembrane region" description="Helical" evidence="8">
    <location>
        <begin position="215"/>
        <end position="235"/>
    </location>
</feature>
<dbReference type="OrthoDB" id="9811700at2"/>
<evidence type="ECO:0000256" key="2">
    <source>
        <dbReference type="ARBA" id="ARBA00022485"/>
    </source>
</evidence>
<gene>
    <name evidence="10" type="primary">ccoG</name>
    <name evidence="10" type="ORF">SLNSH_16845</name>
</gene>
<evidence type="ECO:0000256" key="6">
    <source>
        <dbReference type="ARBA" id="ARBA00023014"/>
    </source>
</evidence>
<feature type="transmembrane region" description="Helical" evidence="8">
    <location>
        <begin position="107"/>
        <end position="128"/>
    </location>
</feature>
<keyword evidence="11" id="KW-1185">Reference proteome</keyword>
<evidence type="ECO:0000256" key="5">
    <source>
        <dbReference type="ARBA" id="ARBA00023004"/>
    </source>
</evidence>
<feature type="transmembrane region" description="Helical" evidence="8">
    <location>
        <begin position="365"/>
        <end position="383"/>
    </location>
</feature>
<keyword evidence="8" id="KW-1133">Transmembrane helix</keyword>
<dbReference type="InterPro" id="IPR017896">
    <property type="entry name" value="4Fe4S_Fe-S-bd"/>
</dbReference>
<dbReference type="InterPro" id="IPR013783">
    <property type="entry name" value="Ig-like_fold"/>
</dbReference>
<evidence type="ECO:0000259" key="9">
    <source>
        <dbReference type="PROSITE" id="PS51379"/>
    </source>
</evidence>
<accession>A0A2T1HQ44</accession>
<evidence type="ECO:0000256" key="4">
    <source>
        <dbReference type="ARBA" id="ARBA00022982"/>
    </source>
</evidence>
<evidence type="ECO:0000256" key="7">
    <source>
        <dbReference type="SAM" id="MobiDB-lite"/>
    </source>
</evidence>
<dbReference type="PANTHER" id="PTHR30176">
    <property type="entry name" value="FERREDOXIN-TYPE PROTEIN NAPH"/>
    <property type="match status" value="1"/>
</dbReference>
<evidence type="ECO:0000256" key="1">
    <source>
        <dbReference type="ARBA" id="ARBA00022448"/>
    </source>
</evidence>
<dbReference type="Pfam" id="PF12801">
    <property type="entry name" value="Fer4_5"/>
    <property type="match status" value="1"/>
</dbReference>
<comment type="caution">
    <text evidence="10">The sequence shown here is derived from an EMBL/GenBank/DDBJ whole genome shotgun (WGS) entry which is preliminary data.</text>
</comment>
<sequence>MVSLDISHTRHRAPRQEAPAPQPGARRPIPARKAAGRRPSGPVVPQSVKGRFRRIKWTTLALCLAIYGLLPFLRWTRGPGEPDQAVLFDFVKGRLYFFFVEIWPQELYYVTGLLVLASVFLIFLNAVAGRVWCGFLCPQTVWTDLFLAVERLVEGDRRDRLRKREAGLTPRRVAELGVKHAIWLAIAIWTGAGLVLYFGDAPQTLREFATGEASLLAYSWVGIIAALTYTLAGFAREQVCTWMCPWPRLQGAIWDPEALTVNYRDYRGEPRGSAKKAAELRAAGEPAGDCVDCLQCVNVCPIGIDIREGPNFACINCGLCVDACDSVMTKLGRPTGLIAYESWRNIERGRSREPQARRVIRPKTVGLAAALVVLSGGMGAVLASRTMGGLTVLHDRNPVAVRLSGGAVRNGYMLRILNKEGRLRSFAVRIAGIAEAKAAVVGPEPVVVDGDSTAEVRVTVTAPAGSEGALRFSVVDRETGAAYAADDVFLPAP</sequence>
<dbReference type="InterPro" id="IPR051684">
    <property type="entry name" value="Electron_Trans/Redox"/>
</dbReference>
<dbReference type="PANTHER" id="PTHR30176:SF3">
    <property type="entry name" value="FERREDOXIN-TYPE PROTEIN NAPH"/>
    <property type="match status" value="1"/>
</dbReference>
<keyword evidence="8" id="KW-0472">Membrane</keyword>
<dbReference type="GO" id="GO:0005886">
    <property type="term" value="C:plasma membrane"/>
    <property type="evidence" value="ECO:0007669"/>
    <property type="project" value="TreeGrafter"/>
</dbReference>
<organism evidence="10 11">
    <name type="scientific">Alsobacter soli</name>
    <dbReference type="NCBI Taxonomy" id="2109933"/>
    <lineage>
        <taxon>Bacteria</taxon>
        <taxon>Pseudomonadati</taxon>
        <taxon>Pseudomonadota</taxon>
        <taxon>Alphaproteobacteria</taxon>
        <taxon>Hyphomicrobiales</taxon>
        <taxon>Alsobacteraceae</taxon>
        <taxon>Alsobacter</taxon>
    </lineage>
</organism>
<dbReference type="GO" id="GO:0051539">
    <property type="term" value="F:4 iron, 4 sulfur cluster binding"/>
    <property type="evidence" value="ECO:0007669"/>
    <property type="project" value="UniProtKB-KW"/>
</dbReference>
<reference evidence="11" key="1">
    <citation type="submission" date="2018-03" db="EMBL/GenBank/DDBJ databases">
        <authorList>
            <person name="Sun L."/>
            <person name="Liu H."/>
            <person name="Chen W."/>
            <person name="Huang K."/>
            <person name="Liu W."/>
            <person name="Gao X."/>
        </authorList>
    </citation>
    <scope>NUCLEOTIDE SEQUENCE [LARGE SCALE GENOMIC DNA]</scope>
    <source>
        <strain evidence="11">SH9</strain>
    </source>
</reference>
<dbReference type="RefSeq" id="WP_106338182.1">
    <property type="nucleotide sequence ID" value="NZ_PVZS01000020.1"/>
</dbReference>
<dbReference type="Proteomes" id="UP000239772">
    <property type="component" value="Unassembled WGS sequence"/>
</dbReference>
<dbReference type="AlphaFoldDB" id="A0A2T1HQ44"/>
<proteinExistence type="predicted"/>
<feature type="transmembrane region" description="Helical" evidence="8">
    <location>
        <begin position="55"/>
        <end position="73"/>
    </location>
</feature>
<dbReference type="Gene3D" id="2.60.40.10">
    <property type="entry name" value="Immunoglobulins"/>
    <property type="match status" value="1"/>
</dbReference>
<dbReference type="NCBIfam" id="TIGR02745">
    <property type="entry name" value="ccoG_rdxA_fixG"/>
    <property type="match status" value="1"/>
</dbReference>
<dbReference type="PROSITE" id="PS51379">
    <property type="entry name" value="4FE4S_FER_2"/>
    <property type="match status" value="1"/>
</dbReference>
<dbReference type="Pfam" id="PF13746">
    <property type="entry name" value="Fer4_18"/>
    <property type="match status" value="1"/>
</dbReference>
<keyword evidence="1" id="KW-0813">Transport</keyword>
<dbReference type="PROSITE" id="PS00198">
    <property type="entry name" value="4FE4S_FER_1"/>
    <property type="match status" value="1"/>
</dbReference>
<feature type="transmembrane region" description="Helical" evidence="8">
    <location>
        <begin position="181"/>
        <end position="199"/>
    </location>
</feature>
<feature type="domain" description="4Fe-4S ferredoxin-type" evidence="9">
    <location>
        <begin position="280"/>
        <end position="309"/>
    </location>
</feature>
<evidence type="ECO:0000313" key="10">
    <source>
        <dbReference type="EMBL" id="PSC03781.1"/>
    </source>
</evidence>
<keyword evidence="8" id="KW-0812">Transmembrane</keyword>
<feature type="region of interest" description="Disordered" evidence="7">
    <location>
        <begin position="1"/>
        <end position="45"/>
    </location>
</feature>
<dbReference type="EMBL" id="PVZS01000020">
    <property type="protein sequence ID" value="PSC03781.1"/>
    <property type="molecule type" value="Genomic_DNA"/>
</dbReference>
<keyword evidence="2" id="KW-0004">4Fe-4S</keyword>
<evidence type="ECO:0000256" key="8">
    <source>
        <dbReference type="SAM" id="Phobius"/>
    </source>
</evidence>
<keyword evidence="3" id="KW-0479">Metal-binding</keyword>
<dbReference type="SUPFAM" id="SSF54862">
    <property type="entry name" value="4Fe-4S ferredoxins"/>
    <property type="match status" value="1"/>
</dbReference>
<name>A0A2T1HQ44_9HYPH</name>
<feature type="compositionally biased region" description="Low complexity" evidence="7">
    <location>
        <begin position="16"/>
        <end position="32"/>
    </location>
</feature>
<evidence type="ECO:0000313" key="11">
    <source>
        <dbReference type="Proteomes" id="UP000239772"/>
    </source>
</evidence>
<dbReference type="Gene3D" id="1.10.1060.10">
    <property type="entry name" value="Alpha-helical ferredoxin"/>
    <property type="match status" value="1"/>
</dbReference>
<dbReference type="InterPro" id="IPR017900">
    <property type="entry name" value="4Fe4S_Fe_S_CS"/>
</dbReference>
<dbReference type="Pfam" id="PF11614">
    <property type="entry name" value="FixG_C"/>
    <property type="match status" value="1"/>
</dbReference>
<dbReference type="InterPro" id="IPR032879">
    <property type="entry name" value="FixG_C"/>
</dbReference>
<dbReference type="InterPro" id="IPR009051">
    <property type="entry name" value="Helical_ferredxn"/>
</dbReference>
<keyword evidence="4" id="KW-0249">Electron transport</keyword>
<keyword evidence="6" id="KW-0411">Iron-sulfur</keyword>
<dbReference type="GO" id="GO:0046872">
    <property type="term" value="F:metal ion binding"/>
    <property type="evidence" value="ECO:0007669"/>
    <property type="project" value="UniProtKB-KW"/>
</dbReference>